<evidence type="ECO:0000256" key="2">
    <source>
        <dbReference type="ARBA" id="ARBA00022490"/>
    </source>
</evidence>
<comment type="subcellular location">
    <subcellularLocation>
        <location evidence="1">Cytoplasm</location>
    </subcellularLocation>
</comment>
<keyword evidence="2" id="KW-0963">Cytoplasm</keyword>
<name>A0A7E4VU79_PANRE</name>
<dbReference type="GO" id="GO:0005737">
    <property type="term" value="C:cytoplasm"/>
    <property type="evidence" value="ECO:0007669"/>
    <property type="project" value="UniProtKB-SubCell"/>
</dbReference>
<dbReference type="GO" id="GO:0005509">
    <property type="term" value="F:calcium ion binding"/>
    <property type="evidence" value="ECO:0007669"/>
    <property type="project" value="InterPro"/>
</dbReference>
<organism evidence="4 5">
    <name type="scientific">Panagrellus redivivus</name>
    <name type="common">Microworm</name>
    <dbReference type="NCBI Taxonomy" id="6233"/>
    <lineage>
        <taxon>Eukaryota</taxon>
        <taxon>Metazoa</taxon>
        <taxon>Ecdysozoa</taxon>
        <taxon>Nematoda</taxon>
        <taxon>Chromadorea</taxon>
        <taxon>Rhabditida</taxon>
        <taxon>Tylenchina</taxon>
        <taxon>Panagrolaimomorpha</taxon>
        <taxon>Panagrolaimoidea</taxon>
        <taxon>Panagrolaimidae</taxon>
        <taxon>Panagrellus</taxon>
    </lineage>
</organism>
<dbReference type="Proteomes" id="UP000492821">
    <property type="component" value="Unassembled WGS sequence"/>
</dbReference>
<feature type="domain" description="EF-hand" evidence="3">
    <location>
        <begin position="339"/>
        <end position="374"/>
    </location>
</feature>
<dbReference type="PANTHER" id="PTHR12085">
    <property type="entry name" value="SERINE/THREONINE-PROTEIN PHOSPHATASE 2A REGULATORY SUBUNIT B'' SUBUNIT GAMMA"/>
    <property type="match status" value="1"/>
</dbReference>
<proteinExistence type="predicted"/>
<reference evidence="4" key="1">
    <citation type="journal article" date="2013" name="Genetics">
        <title>The draft genome and transcriptome of Panagrellus redivivus are shaped by the harsh demands of a free-living lifestyle.</title>
        <authorList>
            <person name="Srinivasan J."/>
            <person name="Dillman A.R."/>
            <person name="Macchietto M.G."/>
            <person name="Heikkinen L."/>
            <person name="Lakso M."/>
            <person name="Fracchia K.M."/>
            <person name="Antoshechkin I."/>
            <person name="Mortazavi A."/>
            <person name="Wong G."/>
            <person name="Sternberg P.W."/>
        </authorList>
    </citation>
    <scope>NUCLEOTIDE SEQUENCE [LARGE SCALE GENOMIC DNA]</scope>
    <source>
        <strain evidence="4">MT8872</strain>
    </source>
</reference>
<dbReference type="AlphaFoldDB" id="A0A7E4VU79"/>
<dbReference type="InterPro" id="IPR011992">
    <property type="entry name" value="EF-hand-dom_pair"/>
</dbReference>
<dbReference type="InterPro" id="IPR039865">
    <property type="entry name" value="PPP2R3C"/>
</dbReference>
<dbReference type="Gene3D" id="1.10.238.10">
    <property type="entry name" value="EF-hand"/>
    <property type="match status" value="1"/>
</dbReference>
<dbReference type="PROSITE" id="PS50222">
    <property type="entry name" value="EF_HAND_2"/>
    <property type="match status" value="1"/>
</dbReference>
<evidence type="ECO:0000259" key="3">
    <source>
        <dbReference type="PROSITE" id="PS50222"/>
    </source>
</evidence>
<evidence type="ECO:0000256" key="1">
    <source>
        <dbReference type="ARBA" id="ARBA00004496"/>
    </source>
</evidence>
<reference evidence="5" key="2">
    <citation type="submission" date="2020-10" db="UniProtKB">
        <authorList>
            <consortium name="WormBaseParasite"/>
        </authorList>
    </citation>
    <scope>IDENTIFICATION</scope>
</reference>
<dbReference type="GO" id="GO:0030865">
    <property type="term" value="P:cortical cytoskeleton organization"/>
    <property type="evidence" value="ECO:0007669"/>
    <property type="project" value="TreeGrafter"/>
</dbReference>
<dbReference type="InterPro" id="IPR002048">
    <property type="entry name" value="EF_hand_dom"/>
</dbReference>
<keyword evidence="4" id="KW-1185">Reference proteome</keyword>
<dbReference type="GO" id="GO:0005819">
    <property type="term" value="C:spindle"/>
    <property type="evidence" value="ECO:0007669"/>
    <property type="project" value="TreeGrafter"/>
</dbReference>
<dbReference type="PANTHER" id="PTHR12085:SF3">
    <property type="entry name" value="SERINE_THREONINE-PROTEIN PHOSPHATASE 2A REGULATORY SUBUNIT B'' SUBUNIT GAMMA"/>
    <property type="match status" value="1"/>
</dbReference>
<dbReference type="WBParaSite" id="Pan_g2834.t1">
    <property type="protein sequence ID" value="Pan_g2834.t1"/>
    <property type="gene ID" value="Pan_g2834"/>
</dbReference>
<dbReference type="GO" id="GO:0000226">
    <property type="term" value="P:microtubule cytoskeleton organization"/>
    <property type="evidence" value="ECO:0007669"/>
    <property type="project" value="TreeGrafter"/>
</dbReference>
<evidence type="ECO:0000313" key="4">
    <source>
        <dbReference type="Proteomes" id="UP000492821"/>
    </source>
</evidence>
<dbReference type="GO" id="GO:0035303">
    <property type="term" value="P:regulation of dephosphorylation"/>
    <property type="evidence" value="ECO:0007669"/>
    <property type="project" value="InterPro"/>
</dbReference>
<sequence>MVEYATDMNSSAHNASADTSIIKPESLAWKGEAPAYSSIELTEDDINRCLDYVDSFKMNDTFGIFDDATKAANLPESVKLANTLKWKEENKLITPSKSDTTLCVDILCRAPRYVTYPELVDIFAKLPPTFRRLISPQRLFERCFPATDDLGRLPIADVRDFLFELNAVINHWRLMQEFSSVKVGWLTEKELKSFMHHLIQSCEMYEDLRDGPGAVYCAEAFTSVIFFRFEVRDNGIVEIRKLLCSKIIPHIFGETDENDYDVDRVFCSRNHVLETMDTYLTRGLDGDGFTGDVVNILHSDILPIFFTRYMQLFQAEKLYFLEYYRLYYCFENLKNGKALVPAVIKHLFRVIDLDGDGCFSIQDFAIFHCHMMDELDRVANVTIEIDHYYDSLFDLANVPRGSPLTLKNLLSPAIDAATFFNMILDITYVVSQENCGNAESESE</sequence>
<dbReference type="SUPFAM" id="SSF47473">
    <property type="entry name" value="EF-hand"/>
    <property type="match status" value="1"/>
</dbReference>
<accession>A0A7E4VU79</accession>
<protein>
    <submittedName>
        <fullName evidence="5">EF-hand domain-containing protein</fullName>
    </submittedName>
</protein>
<evidence type="ECO:0000313" key="5">
    <source>
        <dbReference type="WBParaSite" id="Pan_g2834.t1"/>
    </source>
</evidence>